<keyword evidence="3" id="KW-1185">Reference proteome</keyword>
<evidence type="ECO:0000313" key="3">
    <source>
        <dbReference type="Proteomes" id="UP000441585"/>
    </source>
</evidence>
<dbReference type="EMBL" id="WKKF01000002">
    <property type="protein sequence ID" value="MRX54696.1"/>
    <property type="molecule type" value="Genomic_DNA"/>
</dbReference>
<protein>
    <submittedName>
        <fullName evidence="2">Uncharacterized protein</fullName>
    </submittedName>
</protein>
<dbReference type="AlphaFoldDB" id="A0A6I2MCE4"/>
<dbReference type="Proteomes" id="UP000441585">
    <property type="component" value="Unassembled WGS sequence"/>
</dbReference>
<reference evidence="2 3" key="1">
    <citation type="submission" date="2019-11" db="EMBL/GenBank/DDBJ databases">
        <title>Bacillus idriensis genome.</title>
        <authorList>
            <person name="Konopka E.N."/>
            <person name="Newman J.D."/>
        </authorList>
    </citation>
    <scope>NUCLEOTIDE SEQUENCE [LARGE SCALE GENOMIC DNA]</scope>
    <source>
        <strain evidence="2 3">DSM 19097</strain>
    </source>
</reference>
<sequence>MATLSERLTKRFRNVPGVTTIDVADWLTEAQLESELIEGTDVNTDNAIIYLAFALGCEVIAADAARYFKYGDGEENVDKSAVFGNYMALAKDARKNYRKHVRGRSGATQSHVGRADDR</sequence>
<proteinExistence type="predicted"/>
<accession>A0A6I2MCE4</accession>
<feature type="region of interest" description="Disordered" evidence="1">
    <location>
        <begin position="99"/>
        <end position="118"/>
    </location>
</feature>
<organism evidence="2 3">
    <name type="scientific">Metabacillus idriensis</name>
    <dbReference type="NCBI Taxonomy" id="324768"/>
    <lineage>
        <taxon>Bacteria</taxon>
        <taxon>Bacillati</taxon>
        <taxon>Bacillota</taxon>
        <taxon>Bacilli</taxon>
        <taxon>Bacillales</taxon>
        <taxon>Bacillaceae</taxon>
        <taxon>Metabacillus</taxon>
    </lineage>
</organism>
<comment type="caution">
    <text evidence="2">The sequence shown here is derived from an EMBL/GenBank/DDBJ whole genome shotgun (WGS) entry which is preliminary data.</text>
</comment>
<gene>
    <name evidence="2" type="ORF">GJU41_12000</name>
</gene>
<name>A0A6I2MCE4_9BACI</name>
<evidence type="ECO:0000313" key="2">
    <source>
        <dbReference type="EMBL" id="MRX54696.1"/>
    </source>
</evidence>
<dbReference type="RefSeq" id="WP_154318709.1">
    <property type="nucleotide sequence ID" value="NZ_CAJGAA010000002.1"/>
</dbReference>
<evidence type="ECO:0000256" key="1">
    <source>
        <dbReference type="SAM" id="MobiDB-lite"/>
    </source>
</evidence>